<name>A0ABU7UUF0_9CLOT</name>
<dbReference type="RefSeq" id="WP_216253188.1">
    <property type="nucleotide sequence ID" value="NZ_JAZHFS010000023.1"/>
</dbReference>
<dbReference type="Proteomes" id="UP001498469">
    <property type="component" value="Unassembled WGS sequence"/>
</dbReference>
<reference evidence="1 2" key="1">
    <citation type="submission" date="2023-11" db="EMBL/GenBank/DDBJ databases">
        <title>Draft genome sequence of a psychrophilic Clostridium strain from permafrost water brine.</title>
        <authorList>
            <person name="Shcherbakova V.A."/>
            <person name="Trubitsyn V.E."/>
            <person name="Zakharyuk A.G."/>
        </authorList>
    </citation>
    <scope>NUCLEOTIDE SEQUENCE [LARGE SCALE GENOMIC DNA]</scope>
    <source>
        <strain evidence="1 2">14F</strain>
    </source>
</reference>
<comment type="caution">
    <text evidence="1">The sequence shown here is derived from an EMBL/GenBank/DDBJ whole genome shotgun (WGS) entry which is preliminary data.</text>
</comment>
<evidence type="ECO:0000313" key="1">
    <source>
        <dbReference type="EMBL" id="MEF2114424.1"/>
    </source>
</evidence>
<protein>
    <submittedName>
        <fullName evidence="1">Uncharacterized protein</fullName>
    </submittedName>
</protein>
<accession>A0ABU7UUF0</accession>
<sequence>MVIKITNVSIASYSENDLYKLFDYFEDIRKKHGAINIQKECSLFISIK</sequence>
<gene>
    <name evidence="1" type="ORF">SJI18_19175</name>
</gene>
<evidence type="ECO:0000313" key="2">
    <source>
        <dbReference type="Proteomes" id="UP001498469"/>
    </source>
</evidence>
<organism evidence="1 2">
    <name type="scientific">Clostridium frigoriphilum</name>
    <dbReference type="NCBI Taxonomy" id="443253"/>
    <lineage>
        <taxon>Bacteria</taxon>
        <taxon>Bacillati</taxon>
        <taxon>Bacillota</taxon>
        <taxon>Clostridia</taxon>
        <taxon>Eubacteriales</taxon>
        <taxon>Clostridiaceae</taxon>
        <taxon>Clostridium</taxon>
    </lineage>
</organism>
<dbReference type="EMBL" id="JAZHFS010000023">
    <property type="protein sequence ID" value="MEF2114424.1"/>
    <property type="molecule type" value="Genomic_DNA"/>
</dbReference>
<keyword evidence="2" id="KW-1185">Reference proteome</keyword>
<proteinExistence type="predicted"/>